<dbReference type="SMART" id="SM00303">
    <property type="entry name" value="GPS"/>
    <property type="match status" value="1"/>
</dbReference>
<dbReference type="Proteomes" id="UP001352852">
    <property type="component" value="Unassembled WGS sequence"/>
</dbReference>
<feature type="non-terminal residue" evidence="7">
    <location>
        <position position="469"/>
    </location>
</feature>
<proteinExistence type="predicted"/>
<evidence type="ECO:0000313" key="7">
    <source>
        <dbReference type="EMBL" id="MED6278870.1"/>
    </source>
</evidence>
<evidence type="ECO:0000256" key="4">
    <source>
        <dbReference type="ARBA" id="ARBA00023136"/>
    </source>
</evidence>
<keyword evidence="5" id="KW-1015">Disulfide bond</keyword>
<keyword evidence="2" id="KW-0812">Transmembrane</keyword>
<comment type="caution">
    <text evidence="7">The sequence shown here is derived from an EMBL/GenBank/DDBJ whole genome shotgun (WGS) entry which is preliminary data.</text>
</comment>
<name>A0ABU7DW76_9TELE</name>
<evidence type="ECO:0000256" key="2">
    <source>
        <dbReference type="ARBA" id="ARBA00022692"/>
    </source>
</evidence>
<reference evidence="7 8" key="1">
    <citation type="submission" date="2021-06" db="EMBL/GenBank/DDBJ databases">
        <authorList>
            <person name="Palmer J.M."/>
        </authorList>
    </citation>
    <scope>NUCLEOTIDE SEQUENCE [LARGE SCALE GENOMIC DNA]</scope>
    <source>
        <strain evidence="7 8">CL_MEX2019</strain>
        <tissue evidence="7">Muscle</tissue>
    </source>
</reference>
<sequence>MQHQFFRVNLTLLIRGSLLRPKDTIEKWLKQQLEVNKTMNMVNLIIQENVSRRMKEYTGLMTPYSKTRQYYCTFHVQEFHNNNAAEVESLIHSALTSKYENVSFAIQTLNLSIKYIEPKSCLEEDISSIYGRYIWPETFPQVITLMGCRKPSSNRAYRLCKLDIFTDTTSWADPEMTNCDKLVTISDISNITVTPGNAGEVVDIIQDLVDAQLSNNSQLSSSELRSVVEKLREVVHLSIIKPEVGLEIVNIVANILLSETDVTPVADIVLDLTDQLGNSVEFQGETTNIKAPSLALSMINVDPDEFSGLTFGVSLSSTMIPEIFVNKSFVSQPLAETNATISLPSDLKNYFPPGVSNRNRVQFHFYGTPDLFQDLNLTNERESNWTLNSYVVSASINNSKVINLKERIVVTLKHQTPKKPEDKVQCMFWDFQKYGGLGGWNRSGCETLSISSHQTSCLCNHLTHFGVLL</sequence>
<dbReference type="PROSITE" id="PS50221">
    <property type="entry name" value="GAIN_B"/>
    <property type="match status" value="1"/>
</dbReference>
<accession>A0ABU7DW76</accession>
<evidence type="ECO:0000256" key="1">
    <source>
        <dbReference type="ARBA" id="ARBA00004370"/>
    </source>
</evidence>
<dbReference type="PANTHER" id="PTHR45692:SF1">
    <property type="entry name" value="G-PROTEIN COUPLED RECEPTORS FAMILY 2 PROFILE 2 DOMAIN-CONTAINING PROTEIN"/>
    <property type="match status" value="1"/>
</dbReference>
<dbReference type="PANTHER" id="PTHR45692">
    <property type="entry name" value="G_PROTEIN_RECEP_F2_4 DOMAIN-CONTAINING PROTEIN"/>
    <property type="match status" value="1"/>
</dbReference>
<dbReference type="EMBL" id="JAHUTJ010036582">
    <property type="protein sequence ID" value="MED6278870.1"/>
    <property type="molecule type" value="Genomic_DNA"/>
</dbReference>
<dbReference type="InterPro" id="IPR046338">
    <property type="entry name" value="GAIN_dom_sf"/>
</dbReference>
<keyword evidence="3" id="KW-1133">Transmembrane helix</keyword>
<comment type="subcellular location">
    <subcellularLocation>
        <location evidence="1">Membrane</location>
    </subcellularLocation>
</comment>
<gene>
    <name evidence="7" type="ORF">CHARACLAT_028456</name>
</gene>
<evidence type="ECO:0000256" key="3">
    <source>
        <dbReference type="ARBA" id="ARBA00022989"/>
    </source>
</evidence>
<keyword evidence="4" id="KW-0472">Membrane</keyword>
<evidence type="ECO:0000256" key="5">
    <source>
        <dbReference type="ARBA" id="ARBA00023157"/>
    </source>
</evidence>
<organism evidence="7 8">
    <name type="scientific">Characodon lateralis</name>
    <dbReference type="NCBI Taxonomy" id="208331"/>
    <lineage>
        <taxon>Eukaryota</taxon>
        <taxon>Metazoa</taxon>
        <taxon>Chordata</taxon>
        <taxon>Craniata</taxon>
        <taxon>Vertebrata</taxon>
        <taxon>Euteleostomi</taxon>
        <taxon>Actinopterygii</taxon>
        <taxon>Neopterygii</taxon>
        <taxon>Teleostei</taxon>
        <taxon>Neoteleostei</taxon>
        <taxon>Acanthomorphata</taxon>
        <taxon>Ovalentaria</taxon>
        <taxon>Atherinomorphae</taxon>
        <taxon>Cyprinodontiformes</taxon>
        <taxon>Goodeidae</taxon>
        <taxon>Characodon</taxon>
    </lineage>
</organism>
<dbReference type="Pfam" id="PF01825">
    <property type="entry name" value="GPS"/>
    <property type="match status" value="1"/>
</dbReference>
<dbReference type="InterPro" id="IPR000203">
    <property type="entry name" value="GPS"/>
</dbReference>
<dbReference type="InterPro" id="IPR057244">
    <property type="entry name" value="GAIN_B"/>
</dbReference>
<dbReference type="Gene3D" id="2.60.220.50">
    <property type="match status" value="1"/>
</dbReference>
<evidence type="ECO:0000259" key="6">
    <source>
        <dbReference type="PROSITE" id="PS50221"/>
    </source>
</evidence>
<keyword evidence="8" id="KW-1185">Reference proteome</keyword>
<evidence type="ECO:0000313" key="8">
    <source>
        <dbReference type="Proteomes" id="UP001352852"/>
    </source>
</evidence>
<feature type="domain" description="GAIN-B" evidence="6">
    <location>
        <begin position="316"/>
        <end position="469"/>
    </location>
</feature>
<protein>
    <recommendedName>
        <fullName evidence="6">GAIN-B domain-containing protein</fullName>
    </recommendedName>
</protein>